<dbReference type="InterPro" id="IPR011990">
    <property type="entry name" value="TPR-like_helical_dom_sf"/>
</dbReference>
<organism evidence="1">
    <name type="scientific">mine drainage metagenome</name>
    <dbReference type="NCBI Taxonomy" id="410659"/>
    <lineage>
        <taxon>unclassified sequences</taxon>
        <taxon>metagenomes</taxon>
        <taxon>ecological metagenomes</taxon>
    </lineage>
</organism>
<evidence type="ECO:0000313" key="1">
    <source>
        <dbReference type="EMBL" id="OIQ96618.1"/>
    </source>
</evidence>
<proteinExistence type="predicted"/>
<protein>
    <submittedName>
        <fullName evidence="1">Sel1 repeat protein</fullName>
    </submittedName>
</protein>
<gene>
    <name evidence="1" type="ORF">GALL_213210</name>
</gene>
<comment type="caution">
    <text evidence="1">The sequence shown here is derived from an EMBL/GenBank/DDBJ whole genome shotgun (WGS) entry which is preliminary data.</text>
</comment>
<dbReference type="InterPro" id="IPR006597">
    <property type="entry name" value="Sel1-like"/>
</dbReference>
<dbReference type="SMART" id="SM00671">
    <property type="entry name" value="SEL1"/>
    <property type="match status" value="1"/>
</dbReference>
<reference evidence="1" key="1">
    <citation type="submission" date="2016-10" db="EMBL/GenBank/DDBJ databases">
        <title>Sequence of Gallionella enrichment culture.</title>
        <authorList>
            <person name="Poehlein A."/>
            <person name="Muehling M."/>
            <person name="Daniel R."/>
        </authorList>
    </citation>
    <scope>NUCLEOTIDE SEQUENCE</scope>
</reference>
<dbReference type="SUPFAM" id="SSF81901">
    <property type="entry name" value="HCP-like"/>
    <property type="match status" value="1"/>
</dbReference>
<dbReference type="Pfam" id="PF08238">
    <property type="entry name" value="Sel1"/>
    <property type="match status" value="2"/>
</dbReference>
<accession>A0A1J5RM66</accession>
<sequence length="168" mass="18140">MKSIEAHAFWKCFALGLGLFVSLELPAYANSVTRGLIDENLSIEAPLVRLVLKRAALMERSEPTARNRQYAARLYCVAARLGSLEAQYHLGKMILAGWGMKKNAQEAAALFSIAAGQGHEKAGEALELISARGGKPPECMENPGRSIDIDAPGPAGLHARASLNNQKW</sequence>
<dbReference type="EMBL" id="MLJW01000145">
    <property type="protein sequence ID" value="OIQ96618.1"/>
    <property type="molecule type" value="Genomic_DNA"/>
</dbReference>
<dbReference type="Gene3D" id="1.25.40.10">
    <property type="entry name" value="Tetratricopeptide repeat domain"/>
    <property type="match status" value="1"/>
</dbReference>
<name>A0A1J5RM66_9ZZZZ</name>
<dbReference type="AlphaFoldDB" id="A0A1J5RM66"/>